<dbReference type="GO" id="GO:0005615">
    <property type="term" value="C:extracellular space"/>
    <property type="evidence" value="ECO:0007669"/>
    <property type="project" value="TreeGrafter"/>
</dbReference>
<keyword evidence="1" id="KW-0646">Protease inhibitor</keyword>
<dbReference type="Gene3D" id="4.10.410.10">
    <property type="entry name" value="Pancreatic trypsin inhibitor Kunitz domain"/>
    <property type="match status" value="3"/>
</dbReference>
<name>A0A3P7JUK0_STRVU</name>
<feature type="domain" description="BPTI/Kunitz inhibitor" evidence="4">
    <location>
        <begin position="118"/>
        <end position="171"/>
    </location>
</feature>
<organism evidence="5 6">
    <name type="scientific">Strongylus vulgaris</name>
    <name type="common">Blood worm</name>
    <dbReference type="NCBI Taxonomy" id="40348"/>
    <lineage>
        <taxon>Eukaryota</taxon>
        <taxon>Metazoa</taxon>
        <taxon>Ecdysozoa</taxon>
        <taxon>Nematoda</taxon>
        <taxon>Chromadorea</taxon>
        <taxon>Rhabditida</taxon>
        <taxon>Rhabditina</taxon>
        <taxon>Rhabditomorpha</taxon>
        <taxon>Strongyloidea</taxon>
        <taxon>Strongylidae</taxon>
        <taxon>Strongylus</taxon>
    </lineage>
</organism>
<dbReference type="PROSITE" id="PS50279">
    <property type="entry name" value="BPTI_KUNITZ_2"/>
    <property type="match status" value="3"/>
</dbReference>
<keyword evidence="2" id="KW-0722">Serine protease inhibitor</keyword>
<dbReference type="PANTHER" id="PTHR10083">
    <property type="entry name" value="KUNITZ-TYPE PROTEASE INHIBITOR-RELATED"/>
    <property type="match status" value="1"/>
</dbReference>
<evidence type="ECO:0000259" key="4">
    <source>
        <dbReference type="PROSITE" id="PS50279"/>
    </source>
</evidence>
<evidence type="ECO:0000256" key="3">
    <source>
        <dbReference type="ARBA" id="ARBA00023157"/>
    </source>
</evidence>
<feature type="domain" description="BPTI/Kunitz inhibitor" evidence="4">
    <location>
        <begin position="1"/>
        <end position="50"/>
    </location>
</feature>
<dbReference type="Proteomes" id="UP000270094">
    <property type="component" value="Unassembled WGS sequence"/>
</dbReference>
<evidence type="ECO:0000313" key="6">
    <source>
        <dbReference type="Proteomes" id="UP000270094"/>
    </source>
</evidence>
<dbReference type="Pfam" id="PF00014">
    <property type="entry name" value="Kunitz_BPTI"/>
    <property type="match status" value="3"/>
</dbReference>
<proteinExistence type="predicted"/>
<dbReference type="SUPFAM" id="SSF57362">
    <property type="entry name" value="BPTI-like"/>
    <property type="match status" value="3"/>
</dbReference>
<dbReference type="EMBL" id="UYYB01118197">
    <property type="protein sequence ID" value="VDM82544.1"/>
    <property type="molecule type" value="Genomic_DNA"/>
</dbReference>
<gene>
    <name evidence="5" type="ORF">SVUK_LOCUS17542</name>
</gene>
<dbReference type="SMART" id="SM00131">
    <property type="entry name" value="KU"/>
    <property type="match status" value="3"/>
</dbReference>
<dbReference type="InterPro" id="IPR036880">
    <property type="entry name" value="Kunitz_BPTI_sf"/>
</dbReference>
<dbReference type="CDD" id="cd00109">
    <property type="entry name" value="Kunitz-type"/>
    <property type="match status" value="2"/>
</dbReference>
<dbReference type="InterPro" id="IPR002223">
    <property type="entry name" value="Kunitz_BPTI"/>
</dbReference>
<dbReference type="PANTHER" id="PTHR10083:SF328">
    <property type="entry name" value="TISSUE FACTOR PATHWAY INHIBITOR"/>
    <property type="match status" value="1"/>
</dbReference>
<dbReference type="InterPro" id="IPR050098">
    <property type="entry name" value="TFPI/VKTCI-like"/>
</dbReference>
<evidence type="ECO:0000313" key="5">
    <source>
        <dbReference type="EMBL" id="VDM82544.1"/>
    </source>
</evidence>
<dbReference type="AlphaFoldDB" id="A0A3P7JUK0"/>
<reference evidence="5 6" key="1">
    <citation type="submission" date="2018-11" db="EMBL/GenBank/DDBJ databases">
        <authorList>
            <consortium name="Pathogen Informatics"/>
        </authorList>
    </citation>
    <scope>NUCLEOTIDE SEQUENCE [LARGE SCALE GENOMIC DNA]</scope>
</reference>
<accession>A0A3P7JUK0</accession>
<dbReference type="OrthoDB" id="4473401at2759"/>
<keyword evidence="6" id="KW-1185">Reference proteome</keyword>
<evidence type="ECO:0000256" key="1">
    <source>
        <dbReference type="ARBA" id="ARBA00022690"/>
    </source>
</evidence>
<protein>
    <recommendedName>
        <fullName evidence="4">BPTI/Kunitz inhibitor domain-containing protein</fullName>
    </recommendedName>
</protein>
<feature type="domain" description="BPTI/Kunitz inhibitor" evidence="4">
    <location>
        <begin position="61"/>
        <end position="118"/>
    </location>
</feature>
<keyword evidence="3" id="KW-1015">Disulfide bond</keyword>
<dbReference type="GO" id="GO:0004867">
    <property type="term" value="F:serine-type endopeptidase inhibitor activity"/>
    <property type="evidence" value="ECO:0007669"/>
    <property type="project" value="UniProtKB-KW"/>
</dbReference>
<evidence type="ECO:0000256" key="2">
    <source>
        <dbReference type="ARBA" id="ARBA00022900"/>
    </source>
</evidence>
<sequence>MYKEDCNHGEFNDRYFFNHDRKRCEHFHWGGCRSSSENFFIAMGECRELCEAPSRELSQACLEPFDDTYRDSCSADGRYKQYYYFDHAAGACRMFWFGNCRGTGQNIFPSLDSCEWTCVRNRDERISADGRYKQYYYFDHAAGACRMFWFGNCRGTGQNIFPSLDSCEWTCVRNRDERISEIEPYEEFPDPEMNYQCLLPKEIGTCKET</sequence>